<dbReference type="AlphaFoldDB" id="B5XPD2"/>
<organism evidence="2 3">
    <name type="scientific">Klebsiella variicola (strain 342)</name>
    <name type="common">Klebsiella pneumoniae</name>
    <dbReference type="NCBI Taxonomy" id="507522"/>
    <lineage>
        <taxon>Bacteria</taxon>
        <taxon>Pseudomonadati</taxon>
        <taxon>Pseudomonadota</taxon>
        <taxon>Gammaproteobacteria</taxon>
        <taxon>Enterobacterales</taxon>
        <taxon>Enterobacteriaceae</taxon>
        <taxon>Klebsiella/Raoultella group</taxon>
        <taxon>Klebsiella</taxon>
        <taxon>Klebsiella pneumoniae complex</taxon>
    </lineage>
</organism>
<dbReference type="KEGG" id="kpe:KPK_1674"/>
<protein>
    <submittedName>
        <fullName evidence="2">Uncharacterized protein</fullName>
    </submittedName>
</protein>
<reference evidence="2 3" key="1">
    <citation type="journal article" date="2008" name="PLoS Genet.">
        <title>Complete genome sequence of the N2-fixing broad host range endophyte Klebsiella pneumoniae 342 and virulence predictions verified in mice.</title>
        <authorList>
            <person name="Fouts D.E."/>
            <person name="Tyler H.L."/>
            <person name="DeBoy R.T."/>
            <person name="Daugherty S."/>
            <person name="Ren Q."/>
            <person name="Badger J.H."/>
            <person name="Durkin A.S."/>
            <person name="Huot H."/>
            <person name="Shrivastava S."/>
            <person name="Kothari S."/>
            <person name="Dodson R.J."/>
            <person name="Mohamoud Y."/>
            <person name="Khouri H."/>
            <person name="Roesch L.F."/>
            <person name="Krogfelt K.A."/>
            <person name="Struve C."/>
            <person name="Triplett E.W."/>
            <person name="Methe B.A."/>
        </authorList>
    </citation>
    <scope>NUCLEOTIDE SEQUENCE [LARGE SCALE GENOMIC DNA]</scope>
    <source>
        <strain evidence="2 3">342</strain>
    </source>
</reference>
<dbReference type="Proteomes" id="UP000001734">
    <property type="component" value="Chromosome"/>
</dbReference>
<feature type="region of interest" description="Disordered" evidence="1">
    <location>
        <begin position="1"/>
        <end position="40"/>
    </location>
</feature>
<evidence type="ECO:0000313" key="2">
    <source>
        <dbReference type="EMBL" id="ACI07764.1"/>
    </source>
</evidence>
<evidence type="ECO:0000256" key="1">
    <source>
        <dbReference type="SAM" id="MobiDB-lite"/>
    </source>
</evidence>
<accession>B5XPD2</accession>
<evidence type="ECO:0000313" key="3">
    <source>
        <dbReference type="Proteomes" id="UP000001734"/>
    </source>
</evidence>
<dbReference type="BioCyc" id="KPNE507522:GI0B-1673-MONOMER"/>
<gene>
    <name evidence="2" type="ordered locus">KPK_1674</name>
</gene>
<dbReference type="EMBL" id="CP000964">
    <property type="protein sequence ID" value="ACI07764.1"/>
    <property type="molecule type" value="Genomic_DNA"/>
</dbReference>
<dbReference type="HOGENOM" id="CLU_3289586_0_0_6"/>
<feature type="compositionally biased region" description="Basic residues" evidence="1">
    <location>
        <begin position="8"/>
        <end position="18"/>
    </location>
</feature>
<proteinExistence type="predicted"/>
<sequence>MDYSNDTHHKHSLNKQKKSNLLISMKKRKPSLRTFSPFDK</sequence>
<name>B5XPD2_KLEV3</name>